<organism evidence="7 8">
    <name type="scientific">Fusobacterium equinum</name>
    <dbReference type="NCBI Taxonomy" id="134605"/>
    <lineage>
        <taxon>Bacteria</taxon>
        <taxon>Fusobacteriati</taxon>
        <taxon>Fusobacteriota</taxon>
        <taxon>Fusobacteriia</taxon>
        <taxon>Fusobacteriales</taxon>
        <taxon>Fusobacteriaceae</taxon>
        <taxon>Fusobacterium</taxon>
    </lineage>
</organism>
<dbReference type="STRING" id="134605.HMPREF3206_00701"/>
<dbReference type="Pfam" id="PF04277">
    <property type="entry name" value="OAD_gamma"/>
    <property type="match status" value="1"/>
</dbReference>
<protein>
    <submittedName>
        <fullName evidence="7">Sodium pump decarboxylase, gamma subunit</fullName>
    </submittedName>
</protein>
<dbReference type="RefSeq" id="WP_060793558.1">
    <property type="nucleotide sequence ID" value="NZ_KQ956522.1"/>
</dbReference>
<evidence type="ECO:0000313" key="7">
    <source>
        <dbReference type="EMBL" id="KXA15504.1"/>
    </source>
</evidence>
<dbReference type="GO" id="GO:0036376">
    <property type="term" value="P:sodium ion export across plasma membrane"/>
    <property type="evidence" value="ECO:0007669"/>
    <property type="project" value="InterPro"/>
</dbReference>
<dbReference type="EMBL" id="LRPX01000027">
    <property type="protein sequence ID" value="KXA15504.1"/>
    <property type="molecule type" value="Genomic_DNA"/>
</dbReference>
<proteinExistence type="predicted"/>
<dbReference type="InterPro" id="IPR005899">
    <property type="entry name" value="Na_pump_deCOase"/>
</dbReference>
<keyword evidence="8" id="KW-1185">Reference proteome</keyword>
<keyword evidence="2" id="KW-1003">Cell membrane</keyword>
<evidence type="ECO:0000256" key="2">
    <source>
        <dbReference type="ARBA" id="ARBA00022475"/>
    </source>
</evidence>
<dbReference type="AlphaFoldDB" id="A0A133NGT0"/>
<evidence type="ECO:0000256" key="6">
    <source>
        <dbReference type="SAM" id="Phobius"/>
    </source>
</evidence>
<dbReference type="GO" id="GO:0005886">
    <property type="term" value="C:plasma membrane"/>
    <property type="evidence" value="ECO:0007669"/>
    <property type="project" value="UniProtKB-SubCell"/>
</dbReference>
<name>A0A133NGT0_9FUSO</name>
<sequence>MITTEYIGFLESLFTSILGMAIVFMSLVFLAIFVTIVSKVIGSLEKTLLDKKSEAKVLTKPVEVPKKDNKEALKIAVITAAISEERREPVDRFVITNIQKI</sequence>
<dbReference type="GO" id="GO:0015081">
    <property type="term" value="F:sodium ion transmembrane transporter activity"/>
    <property type="evidence" value="ECO:0007669"/>
    <property type="project" value="InterPro"/>
</dbReference>
<evidence type="ECO:0000256" key="1">
    <source>
        <dbReference type="ARBA" id="ARBA00004236"/>
    </source>
</evidence>
<evidence type="ECO:0000256" key="3">
    <source>
        <dbReference type="ARBA" id="ARBA00022692"/>
    </source>
</evidence>
<evidence type="ECO:0000256" key="5">
    <source>
        <dbReference type="ARBA" id="ARBA00023136"/>
    </source>
</evidence>
<dbReference type="PATRIC" id="fig|134605.3.peg.704"/>
<gene>
    <name evidence="7" type="ORF">HMPREF3206_00701</name>
</gene>
<comment type="subcellular location">
    <subcellularLocation>
        <location evidence="1">Cell membrane</location>
    </subcellularLocation>
</comment>
<reference evidence="8" key="1">
    <citation type="submission" date="2016-01" db="EMBL/GenBank/DDBJ databases">
        <authorList>
            <person name="Mitreva M."/>
            <person name="Pepin K.H."/>
            <person name="Mihindukulasuriya K.A."/>
            <person name="Fulton R."/>
            <person name="Fronick C."/>
            <person name="O'Laughlin M."/>
            <person name="Miner T."/>
            <person name="Herter B."/>
            <person name="Rosa B.A."/>
            <person name="Cordes M."/>
            <person name="Tomlinson C."/>
            <person name="Wollam A."/>
            <person name="Palsikar V.B."/>
            <person name="Mardis E.R."/>
            <person name="Wilson R.K."/>
        </authorList>
    </citation>
    <scope>NUCLEOTIDE SEQUENCE [LARGE SCALE GENOMIC DNA]</scope>
    <source>
        <strain evidence="8">CMW8396</strain>
    </source>
</reference>
<dbReference type="Proteomes" id="UP000070617">
    <property type="component" value="Unassembled WGS sequence"/>
</dbReference>
<keyword evidence="4 6" id="KW-1133">Transmembrane helix</keyword>
<comment type="caution">
    <text evidence="7">The sequence shown here is derived from an EMBL/GenBank/DDBJ whole genome shotgun (WGS) entry which is preliminary data.</text>
</comment>
<feature type="transmembrane region" description="Helical" evidence="6">
    <location>
        <begin position="12"/>
        <end position="37"/>
    </location>
</feature>
<dbReference type="NCBIfam" id="TIGR01195">
    <property type="entry name" value="oadG_fam"/>
    <property type="match status" value="1"/>
</dbReference>
<evidence type="ECO:0000313" key="8">
    <source>
        <dbReference type="Proteomes" id="UP000070617"/>
    </source>
</evidence>
<evidence type="ECO:0000256" key="4">
    <source>
        <dbReference type="ARBA" id="ARBA00022989"/>
    </source>
</evidence>
<accession>A0A133NGT0</accession>
<keyword evidence="5 6" id="KW-0472">Membrane</keyword>
<keyword evidence="3 6" id="KW-0812">Transmembrane</keyword>